<evidence type="ECO:0000256" key="4">
    <source>
        <dbReference type="ARBA" id="ARBA00022723"/>
    </source>
</evidence>
<keyword evidence="12" id="KW-1185">Reference proteome</keyword>
<dbReference type="EC" id="6.5.1.2" evidence="1"/>
<evidence type="ECO:0000259" key="10">
    <source>
        <dbReference type="PROSITE" id="PS50172"/>
    </source>
</evidence>
<reference evidence="11 12" key="1">
    <citation type="journal article" date="2018" name="Genome Biol. Evol.">
        <title>Multiple Roots of Fruiting Body Formation in Amoebozoa.</title>
        <authorList>
            <person name="Hillmann F."/>
            <person name="Forbes G."/>
            <person name="Novohradska S."/>
            <person name="Ferling I."/>
            <person name="Riege K."/>
            <person name="Groth M."/>
            <person name="Westermann M."/>
            <person name="Marz M."/>
            <person name="Spaller T."/>
            <person name="Winckler T."/>
            <person name="Schaap P."/>
            <person name="Glockner G."/>
        </authorList>
    </citation>
    <scope>NUCLEOTIDE SEQUENCE [LARGE SCALE GENOMIC DNA]</scope>
    <source>
        <strain evidence="11 12">Jena</strain>
    </source>
</reference>
<gene>
    <name evidence="11" type="ORF">PROFUN_05971</name>
</gene>
<dbReference type="CDD" id="cd17748">
    <property type="entry name" value="BRCT_DNA_ligase_like"/>
    <property type="match status" value="1"/>
</dbReference>
<dbReference type="AlphaFoldDB" id="A0A2P6NP95"/>
<evidence type="ECO:0000313" key="11">
    <source>
        <dbReference type="EMBL" id="PRP85779.1"/>
    </source>
</evidence>
<name>A0A2P6NP95_9EUKA</name>
<dbReference type="InterPro" id="IPR041663">
    <property type="entry name" value="DisA/LigA_HHH"/>
</dbReference>
<dbReference type="GO" id="GO:0006281">
    <property type="term" value="P:DNA repair"/>
    <property type="evidence" value="ECO:0007669"/>
    <property type="project" value="UniProtKB-KW"/>
</dbReference>
<keyword evidence="3" id="KW-0235">DNA replication</keyword>
<dbReference type="GO" id="GO:0046872">
    <property type="term" value="F:metal ion binding"/>
    <property type="evidence" value="ECO:0007669"/>
    <property type="project" value="UniProtKB-KW"/>
</dbReference>
<dbReference type="Pfam" id="PF12826">
    <property type="entry name" value="HHH_2"/>
    <property type="match status" value="1"/>
</dbReference>
<proteinExistence type="inferred from homology"/>
<evidence type="ECO:0000256" key="2">
    <source>
        <dbReference type="ARBA" id="ARBA00022598"/>
    </source>
</evidence>
<evidence type="ECO:0000256" key="8">
    <source>
        <dbReference type="ARBA" id="ARBA00023204"/>
    </source>
</evidence>
<dbReference type="CDD" id="cd00114">
    <property type="entry name" value="LIGANc"/>
    <property type="match status" value="1"/>
</dbReference>
<dbReference type="PROSITE" id="PS50172">
    <property type="entry name" value="BRCT"/>
    <property type="match status" value="1"/>
</dbReference>
<comment type="caution">
    <text evidence="11">The sequence shown here is derived from an EMBL/GenBank/DDBJ whole genome shotgun (WGS) entry which is preliminary data.</text>
</comment>
<keyword evidence="5" id="KW-0227">DNA damage</keyword>
<dbReference type="InterPro" id="IPR012340">
    <property type="entry name" value="NA-bd_OB-fold"/>
</dbReference>
<accession>A0A2P6NP95</accession>
<dbReference type="STRING" id="1890364.A0A2P6NP95"/>
<dbReference type="SUPFAM" id="SSF56091">
    <property type="entry name" value="DNA ligase/mRNA capping enzyme, catalytic domain"/>
    <property type="match status" value="1"/>
</dbReference>
<dbReference type="InterPro" id="IPR013839">
    <property type="entry name" value="DNAligase_adenylation"/>
</dbReference>
<dbReference type="Gene3D" id="1.10.150.20">
    <property type="entry name" value="5' to 3' exonuclease, C-terminal subdomain"/>
    <property type="match status" value="2"/>
</dbReference>
<dbReference type="OrthoDB" id="19145at2759"/>
<dbReference type="SMART" id="SM00532">
    <property type="entry name" value="LIGANc"/>
    <property type="match status" value="1"/>
</dbReference>
<comment type="catalytic activity">
    <reaction evidence="9">
        <text>NAD(+) + (deoxyribonucleotide)n-3'-hydroxyl + 5'-phospho-(deoxyribonucleotide)m = (deoxyribonucleotide)n+m + AMP + beta-nicotinamide D-nucleotide.</text>
        <dbReference type="EC" id="6.5.1.2"/>
    </reaction>
</comment>
<dbReference type="HAMAP" id="MF_01588">
    <property type="entry name" value="DNA_ligase_A"/>
    <property type="match status" value="1"/>
</dbReference>
<dbReference type="Pfam" id="PF03120">
    <property type="entry name" value="OB_DNA_ligase"/>
    <property type="match status" value="1"/>
</dbReference>
<dbReference type="InterPro" id="IPR036420">
    <property type="entry name" value="BRCT_dom_sf"/>
</dbReference>
<keyword evidence="8" id="KW-0234">DNA repair</keyword>
<dbReference type="InterPro" id="IPR001679">
    <property type="entry name" value="DNA_ligase"/>
</dbReference>
<keyword evidence="4" id="KW-0479">Metal-binding</keyword>
<dbReference type="Gene3D" id="1.10.287.610">
    <property type="entry name" value="Helix hairpin bin"/>
    <property type="match status" value="1"/>
</dbReference>
<dbReference type="InterPro" id="IPR010994">
    <property type="entry name" value="RuvA_2-like"/>
</dbReference>
<dbReference type="SUPFAM" id="SSF52113">
    <property type="entry name" value="BRCT domain"/>
    <property type="match status" value="1"/>
</dbReference>
<sequence length="729" mass="82560">MSMLPRLITRTRHALSNGSLIQHQTPTFRCPPSMLRRFSSAKIDARSEETKALDNMKTLAAEIKRHSDAYYNQAKSEISDVEYDSLVDRLRSLEQQYPLIQLTDSPTRSVGIQPRGDHLYKHKIQMLSLDNTYSRDELFQFEQRNRKILFNRDHDTPTIEYVCELKYDGIAVSLLYEKGEFKRALSRGDGLIGEDITKNVRLTVKSLPLSIPEYRDRDVEIRGELVISKRKFAEMNEGRKREGLPPFKNPRNLVAGLMRLDLEDEKKKKAKESSYSIIGQIDLDMISYTLLFRDASSTTETNAMATTPTLNTHTSRLSQLESMGFQPDPQSTLCHDLTQVYAFLDKWERERGEYDWTLDGIVIKVNDIGYQRILSEKVNAPRWAIAYKYSAERGITMLKSITSQVGRTGKVTPVGEIEPVILNGATISRATLNNFDYIINLGIRPGEKVIVERGGEVIPKIVGLQCTTTPPEGKVDHYCTNVDCPNTLFGRYLHFVSKTAMDIEGLGEKTISALQKVDLLSSVVDIYRLREHRETLLKLEGWKDKKTDNLLAAIEESKNRPLERVIHALGIPEVGEATAAVLVQNFSSLQELSTVDRQTLSNIESLGPVVSDAVYRYFQENHLWKELEDVGVTTKRTGDHPIRKRSTGGQLPLSGKTIVVTGKFSQGREKVEERLLDLGAKLVGTIGKKTDYVIVGEKPGTSKMNRCQELNITIVREDEIDHLISRLEK</sequence>
<dbReference type="EMBL" id="MDYQ01000039">
    <property type="protein sequence ID" value="PRP85779.1"/>
    <property type="molecule type" value="Genomic_DNA"/>
</dbReference>
<dbReference type="Proteomes" id="UP000241769">
    <property type="component" value="Unassembled WGS sequence"/>
</dbReference>
<dbReference type="InterPro" id="IPR013840">
    <property type="entry name" value="DNAligase_N"/>
</dbReference>
<dbReference type="GO" id="GO:0003911">
    <property type="term" value="F:DNA ligase (NAD+) activity"/>
    <property type="evidence" value="ECO:0007669"/>
    <property type="project" value="UniProtKB-EC"/>
</dbReference>
<dbReference type="GO" id="GO:0006260">
    <property type="term" value="P:DNA replication"/>
    <property type="evidence" value="ECO:0007669"/>
    <property type="project" value="UniProtKB-KW"/>
</dbReference>
<organism evidence="11 12">
    <name type="scientific">Planoprotostelium fungivorum</name>
    <dbReference type="NCBI Taxonomy" id="1890364"/>
    <lineage>
        <taxon>Eukaryota</taxon>
        <taxon>Amoebozoa</taxon>
        <taxon>Evosea</taxon>
        <taxon>Variosea</taxon>
        <taxon>Cavosteliida</taxon>
        <taxon>Cavosteliaceae</taxon>
        <taxon>Planoprotostelium</taxon>
    </lineage>
</organism>
<dbReference type="InParanoid" id="A0A2P6NP95"/>
<evidence type="ECO:0000256" key="9">
    <source>
        <dbReference type="ARBA" id="ARBA00034005"/>
    </source>
</evidence>
<keyword evidence="2 11" id="KW-0436">Ligase</keyword>
<dbReference type="Gene3D" id="3.30.470.30">
    <property type="entry name" value="DNA ligase/mRNA capping enzyme"/>
    <property type="match status" value="1"/>
</dbReference>
<dbReference type="Pfam" id="PF00533">
    <property type="entry name" value="BRCT"/>
    <property type="match status" value="1"/>
</dbReference>
<dbReference type="NCBIfam" id="NF005932">
    <property type="entry name" value="PRK07956.1"/>
    <property type="match status" value="1"/>
</dbReference>
<dbReference type="SUPFAM" id="SSF50249">
    <property type="entry name" value="Nucleic acid-binding proteins"/>
    <property type="match status" value="1"/>
</dbReference>
<evidence type="ECO:0000256" key="5">
    <source>
        <dbReference type="ARBA" id="ARBA00022763"/>
    </source>
</evidence>
<evidence type="ECO:0000256" key="1">
    <source>
        <dbReference type="ARBA" id="ARBA00012722"/>
    </source>
</evidence>
<dbReference type="Gene3D" id="2.40.50.140">
    <property type="entry name" value="Nucleic acid-binding proteins"/>
    <property type="match status" value="1"/>
</dbReference>
<evidence type="ECO:0000256" key="7">
    <source>
        <dbReference type="ARBA" id="ARBA00023027"/>
    </source>
</evidence>
<dbReference type="InterPro" id="IPR004150">
    <property type="entry name" value="NAD_DNA_ligase_OB"/>
</dbReference>
<dbReference type="SMART" id="SM00292">
    <property type="entry name" value="BRCT"/>
    <property type="match status" value="1"/>
</dbReference>
<feature type="domain" description="BRCT" evidence="10">
    <location>
        <begin position="648"/>
        <end position="729"/>
    </location>
</feature>
<dbReference type="Pfam" id="PF01653">
    <property type="entry name" value="DNA_ligase_aden"/>
    <property type="match status" value="1"/>
</dbReference>
<keyword evidence="6" id="KW-0862">Zinc</keyword>
<dbReference type="PIRSF" id="PIRSF001604">
    <property type="entry name" value="LigA"/>
    <property type="match status" value="1"/>
</dbReference>
<dbReference type="Gene3D" id="3.40.50.10190">
    <property type="entry name" value="BRCT domain"/>
    <property type="match status" value="1"/>
</dbReference>
<dbReference type="SUPFAM" id="SSF47781">
    <property type="entry name" value="RuvA domain 2-like"/>
    <property type="match status" value="1"/>
</dbReference>
<dbReference type="InterPro" id="IPR001357">
    <property type="entry name" value="BRCT_dom"/>
</dbReference>
<protein>
    <recommendedName>
        <fullName evidence="1">DNA ligase (NAD(+))</fullName>
        <ecNumber evidence="1">6.5.1.2</ecNumber>
    </recommendedName>
</protein>
<evidence type="ECO:0000256" key="3">
    <source>
        <dbReference type="ARBA" id="ARBA00022705"/>
    </source>
</evidence>
<evidence type="ECO:0000313" key="12">
    <source>
        <dbReference type="Proteomes" id="UP000241769"/>
    </source>
</evidence>
<keyword evidence="7" id="KW-0520">NAD</keyword>
<evidence type="ECO:0000256" key="6">
    <source>
        <dbReference type="ARBA" id="ARBA00022833"/>
    </source>
</evidence>